<proteinExistence type="predicted"/>
<gene>
    <name evidence="1" type="ORF">EVAR_66395_1</name>
</gene>
<keyword evidence="2" id="KW-1185">Reference proteome</keyword>
<evidence type="ECO:0000313" key="2">
    <source>
        <dbReference type="Proteomes" id="UP000299102"/>
    </source>
</evidence>
<dbReference type="EMBL" id="BGZK01002236">
    <property type="protein sequence ID" value="GBP92081.1"/>
    <property type="molecule type" value="Genomic_DNA"/>
</dbReference>
<reference evidence="1 2" key="1">
    <citation type="journal article" date="2019" name="Commun. Biol.">
        <title>The bagworm genome reveals a unique fibroin gene that provides high tensile strength.</title>
        <authorList>
            <person name="Kono N."/>
            <person name="Nakamura H."/>
            <person name="Ohtoshi R."/>
            <person name="Tomita M."/>
            <person name="Numata K."/>
            <person name="Arakawa K."/>
        </authorList>
    </citation>
    <scope>NUCLEOTIDE SEQUENCE [LARGE SCALE GENOMIC DNA]</scope>
</reference>
<comment type="caution">
    <text evidence="1">The sequence shown here is derived from an EMBL/GenBank/DDBJ whole genome shotgun (WGS) entry which is preliminary data.</text>
</comment>
<protein>
    <submittedName>
        <fullName evidence="1">Uncharacterized protein</fullName>
    </submittedName>
</protein>
<name>A0A4C1ZT52_EUMVA</name>
<organism evidence="1 2">
    <name type="scientific">Eumeta variegata</name>
    <name type="common">Bagworm moth</name>
    <name type="synonym">Eumeta japonica</name>
    <dbReference type="NCBI Taxonomy" id="151549"/>
    <lineage>
        <taxon>Eukaryota</taxon>
        <taxon>Metazoa</taxon>
        <taxon>Ecdysozoa</taxon>
        <taxon>Arthropoda</taxon>
        <taxon>Hexapoda</taxon>
        <taxon>Insecta</taxon>
        <taxon>Pterygota</taxon>
        <taxon>Neoptera</taxon>
        <taxon>Endopterygota</taxon>
        <taxon>Lepidoptera</taxon>
        <taxon>Glossata</taxon>
        <taxon>Ditrysia</taxon>
        <taxon>Tineoidea</taxon>
        <taxon>Psychidae</taxon>
        <taxon>Oiketicinae</taxon>
        <taxon>Eumeta</taxon>
    </lineage>
</organism>
<dbReference type="AlphaFoldDB" id="A0A4C1ZT52"/>
<accession>A0A4C1ZT52</accession>
<dbReference type="Proteomes" id="UP000299102">
    <property type="component" value="Unassembled WGS sequence"/>
</dbReference>
<sequence>MLLLFDDSLRASATLRYVCSTNPEILISLEGNPVCLEDVNEKKILIMKEILISLEDETHPHTSEETAVRCQPPGREYDIRYRPQWAVKGRNGNEQSYRAAVILTHPTKRNSRS</sequence>
<evidence type="ECO:0000313" key="1">
    <source>
        <dbReference type="EMBL" id="GBP92081.1"/>
    </source>
</evidence>